<dbReference type="InterPro" id="IPR036942">
    <property type="entry name" value="Beta-barrel_TonB_sf"/>
</dbReference>
<keyword evidence="6 8" id="KW-0472">Membrane</keyword>
<evidence type="ECO:0000256" key="1">
    <source>
        <dbReference type="ARBA" id="ARBA00004571"/>
    </source>
</evidence>
<keyword evidence="12" id="KW-0675">Receptor</keyword>
<comment type="similarity">
    <text evidence="8 9">Belongs to the TonB-dependent receptor family.</text>
</comment>
<keyword evidence="5 9" id="KW-0798">TonB box</keyword>
<organism evidence="12 13">
    <name type="scientific">Croceicoccus marinus</name>
    <dbReference type="NCBI Taxonomy" id="450378"/>
    <lineage>
        <taxon>Bacteria</taxon>
        <taxon>Pseudomonadati</taxon>
        <taxon>Pseudomonadota</taxon>
        <taxon>Alphaproteobacteria</taxon>
        <taxon>Sphingomonadales</taxon>
        <taxon>Erythrobacteraceae</taxon>
        <taxon>Croceicoccus</taxon>
    </lineage>
</organism>
<evidence type="ECO:0000259" key="11">
    <source>
        <dbReference type="Pfam" id="PF07715"/>
    </source>
</evidence>
<evidence type="ECO:0000256" key="3">
    <source>
        <dbReference type="ARBA" id="ARBA00022452"/>
    </source>
</evidence>
<feature type="domain" description="TonB-dependent receptor plug" evidence="11">
    <location>
        <begin position="36"/>
        <end position="146"/>
    </location>
</feature>
<keyword evidence="2 8" id="KW-0813">Transport</keyword>
<dbReference type="SUPFAM" id="SSF56935">
    <property type="entry name" value="Porins"/>
    <property type="match status" value="1"/>
</dbReference>
<geneLocation type="plasmid" evidence="12 13">
    <name>plas1</name>
</geneLocation>
<dbReference type="Gene3D" id="2.170.130.10">
    <property type="entry name" value="TonB-dependent receptor, plug domain"/>
    <property type="match status" value="1"/>
</dbReference>
<evidence type="ECO:0000256" key="6">
    <source>
        <dbReference type="ARBA" id="ARBA00023136"/>
    </source>
</evidence>
<dbReference type="Proteomes" id="UP000515297">
    <property type="component" value="Plasmid plas1"/>
</dbReference>
<gene>
    <name evidence="12" type="ORF">H4O24_19260</name>
</gene>
<name>A0A7G6W128_9SPHN</name>
<dbReference type="InterPro" id="IPR037066">
    <property type="entry name" value="Plug_dom_sf"/>
</dbReference>
<dbReference type="GO" id="GO:0009279">
    <property type="term" value="C:cell outer membrane"/>
    <property type="evidence" value="ECO:0007669"/>
    <property type="project" value="UniProtKB-SubCell"/>
</dbReference>
<keyword evidence="7 8" id="KW-0998">Cell outer membrane</keyword>
<sequence>MANPASAQDISPTADEKAVEDVILVTGSRITRTDLTATSPVVSFDEEQIALDRAVTVEDITSKLPQFAGGVNSTQTGSDGRGAQTLDLRNLGQNRTLVLINGTRAVPFSFRNAVDVNAIPAPLLKQVDVLTGGAAAVYGADAVAGVVNFIIDTEYEGLGVGGSWETADSFNTYDVHLKAGASIGSKGNIVAFIGYTDRGGMNIGDRKFARENSSSVVAGIGGNFTDVASGNFFAFDEQGNFTTTAQTSDLSDQYDLVQPLERINASTFFDYEIVPQAELYGRIMYTKVDTVGSGRSGNNPVTVNETVTITEDNPFLPDAARDLLTFVDGEASVLVNRTLGELGILTAATERTTTQYMGGLRGELASWLNYDAYIQYGEVDEQTVVSGDALKVNASGASRFAAIAKTVDIFGPGADLTGFGQDFVQENRNRKQTVGAFTLSGDSSPLLSLPAGPVRFALGYEYRKESLKTSDEAAIASGLTYRGSGGGVTIGSFDVNEFYGELLVPVLSDLPFVQELTLEGALRYSDYSNFDAETTDKVGLSWQVDDNIRFRGTYQSVIRAPNLGEFASPTFSIPFSLLRTVPRLAPRYLGDPCALGTGDQAQCDRFSAPPAGSYDSLDAANLTGDYFYGGNPDIGPEKGNTFTLGAVFTPAFLPGLELMLDYYDIEIRDAVGQIQPVDALQSCYIENPTADNPICAAIARDADTGYILDAFVNDRNLGVIKQRGFDINANYTHALDFAGPLQQVSVSYQGNIVTHYSIQRNPVLDPIDCKGTFGFSCSSDAVSLVQPDYRHRLALSAGGDVGLLQFVWRRIGAVTDSGATDEEIKAVNYFDLNAQWKPPLEGLTISAGLRNIFDKKPPLPAAAGAFGTYPGTYDVIGRTFGLSAKMDF</sequence>
<feature type="domain" description="TonB-dependent receptor-like beta-barrel" evidence="10">
    <location>
        <begin position="350"/>
        <end position="852"/>
    </location>
</feature>
<evidence type="ECO:0000256" key="9">
    <source>
        <dbReference type="RuleBase" id="RU003357"/>
    </source>
</evidence>
<accession>A0A7G6W128</accession>
<evidence type="ECO:0000259" key="10">
    <source>
        <dbReference type="Pfam" id="PF00593"/>
    </source>
</evidence>
<dbReference type="InterPro" id="IPR000531">
    <property type="entry name" value="Beta-barrel_TonB"/>
</dbReference>
<evidence type="ECO:0000313" key="12">
    <source>
        <dbReference type="EMBL" id="QNE07693.1"/>
    </source>
</evidence>
<evidence type="ECO:0000256" key="2">
    <source>
        <dbReference type="ARBA" id="ARBA00022448"/>
    </source>
</evidence>
<dbReference type="Pfam" id="PF00593">
    <property type="entry name" value="TonB_dep_Rec_b-barrel"/>
    <property type="match status" value="1"/>
</dbReference>
<dbReference type="EMBL" id="CP060053">
    <property type="protein sequence ID" value="QNE07693.1"/>
    <property type="molecule type" value="Genomic_DNA"/>
</dbReference>
<reference evidence="12 13" key="1">
    <citation type="submission" date="2020-08" db="EMBL/GenBank/DDBJ databases">
        <authorList>
            <person name="Liu G."/>
            <person name="Sun C."/>
        </authorList>
    </citation>
    <scope>NUCLEOTIDE SEQUENCE [LARGE SCALE GENOMIC DNA]</scope>
    <source>
        <strain evidence="12 13">OT19</strain>
        <plasmid evidence="12 13">plas1</plasmid>
    </source>
</reference>
<proteinExistence type="inferred from homology"/>
<dbReference type="Gene3D" id="2.40.170.20">
    <property type="entry name" value="TonB-dependent receptor, beta-barrel domain"/>
    <property type="match status" value="1"/>
</dbReference>
<comment type="subcellular location">
    <subcellularLocation>
        <location evidence="1 8">Cell outer membrane</location>
        <topology evidence="1 8">Multi-pass membrane protein</topology>
    </subcellularLocation>
</comment>
<evidence type="ECO:0000256" key="7">
    <source>
        <dbReference type="ARBA" id="ARBA00023237"/>
    </source>
</evidence>
<evidence type="ECO:0000256" key="5">
    <source>
        <dbReference type="ARBA" id="ARBA00023077"/>
    </source>
</evidence>
<keyword evidence="4 8" id="KW-0812">Transmembrane</keyword>
<dbReference type="PANTHER" id="PTHR47234:SF2">
    <property type="entry name" value="TONB-DEPENDENT RECEPTOR"/>
    <property type="match status" value="1"/>
</dbReference>
<protein>
    <submittedName>
        <fullName evidence="12">TonB-dependent receptor</fullName>
    </submittedName>
</protein>
<dbReference type="PROSITE" id="PS52016">
    <property type="entry name" value="TONB_DEPENDENT_REC_3"/>
    <property type="match status" value="1"/>
</dbReference>
<dbReference type="InterPro" id="IPR012910">
    <property type="entry name" value="Plug_dom"/>
</dbReference>
<dbReference type="AlphaFoldDB" id="A0A7G6W128"/>
<dbReference type="Pfam" id="PF07715">
    <property type="entry name" value="Plug"/>
    <property type="match status" value="1"/>
</dbReference>
<evidence type="ECO:0000313" key="13">
    <source>
        <dbReference type="Proteomes" id="UP000515297"/>
    </source>
</evidence>
<keyword evidence="3 8" id="KW-1134">Transmembrane beta strand</keyword>
<evidence type="ECO:0000256" key="8">
    <source>
        <dbReference type="PROSITE-ProRule" id="PRU01360"/>
    </source>
</evidence>
<dbReference type="PANTHER" id="PTHR47234">
    <property type="match status" value="1"/>
</dbReference>
<evidence type="ECO:0000256" key="4">
    <source>
        <dbReference type="ARBA" id="ARBA00022692"/>
    </source>
</evidence>
<dbReference type="InterPro" id="IPR039426">
    <property type="entry name" value="TonB-dep_rcpt-like"/>
</dbReference>
<keyword evidence="12" id="KW-0614">Plasmid</keyword>